<dbReference type="InterPro" id="IPR005151">
    <property type="entry name" value="Tail-specific_protease"/>
</dbReference>
<gene>
    <name evidence="2" type="ORF">SNF14_04675</name>
</gene>
<sequence length="416" mass="48151">MRNLVALITLFLITIRPLWSQIPTCDCKSDLNFIVEKLKNTPSYKKQITGDKLFEFEKTYNTIISEFNDSIDVNTCYKLLQKQLNVIDDFHINLYSNTTYFSSEALDDNEKIEEFLKSPVFKSHPKYHMDLDSLRQSLSRKPAESIEGIYKFGSTSIEVGLIETSENQFEGVVLHSKHSLWKPGQVLVYVSKNSFDRYNLLQYDMVTRQLKMIRNALFENGRLVSFKKKGFDHNFEFKLDKSSNWEFKQLTEHVQYIYFGSFSNAKDNVKAFKAFYSKYKNSFTAQHIIVDLRSNGGGNSKWSDPFLKLLRKSKAKIYVITNQFTASNGEQFTLKLKDRLNATHLGQSSHGGIAYGINYGYSYTTPSGKFTILPTDMNYHKYIAYEGYGLVPDVTLNFDKDWIVQTSQLIEDSQNQ</sequence>
<organism evidence="2 3">
    <name type="scientific">Winogradskyella aquimaris</name>
    <dbReference type="NCBI Taxonomy" id="864074"/>
    <lineage>
        <taxon>Bacteria</taxon>
        <taxon>Pseudomonadati</taxon>
        <taxon>Bacteroidota</taxon>
        <taxon>Flavobacteriia</taxon>
        <taxon>Flavobacteriales</taxon>
        <taxon>Flavobacteriaceae</taxon>
        <taxon>Winogradskyella</taxon>
    </lineage>
</organism>
<protein>
    <submittedName>
        <fullName evidence="2">S41 family peptidase</fullName>
    </submittedName>
</protein>
<evidence type="ECO:0000313" key="2">
    <source>
        <dbReference type="EMBL" id="MDY2586619.1"/>
    </source>
</evidence>
<dbReference type="Proteomes" id="UP001285855">
    <property type="component" value="Unassembled WGS sequence"/>
</dbReference>
<evidence type="ECO:0000313" key="3">
    <source>
        <dbReference type="Proteomes" id="UP001285855"/>
    </source>
</evidence>
<proteinExistence type="predicted"/>
<keyword evidence="3" id="KW-1185">Reference proteome</keyword>
<reference evidence="2 3" key="1">
    <citation type="submission" date="2023-11" db="EMBL/GenBank/DDBJ databases">
        <title>Winogradskyella pelagius sp. nov., isolated from coastal sediment.</title>
        <authorList>
            <person name="Li F."/>
        </authorList>
    </citation>
    <scope>NUCLEOTIDE SEQUENCE [LARGE SCALE GENOMIC DNA]</scope>
    <source>
        <strain evidence="2 3">KCTC 23502</strain>
    </source>
</reference>
<feature type="domain" description="Tail specific protease" evidence="1">
    <location>
        <begin position="312"/>
        <end position="356"/>
    </location>
</feature>
<dbReference type="Gene3D" id="3.90.226.10">
    <property type="entry name" value="2-enoyl-CoA Hydratase, Chain A, domain 1"/>
    <property type="match status" value="2"/>
</dbReference>
<dbReference type="InterPro" id="IPR029045">
    <property type="entry name" value="ClpP/crotonase-like_dom_sf"/>
</dbReference>
<name>A0ABU5EPD3_9FLAO</name>
<dbReference type="EMBL" id="JAXDAE010000003">
    <property type="protein sequence ID" value="MDY2586619.1"/>
    <property type="molecule type" value="Genomic_DNA"/>
</dbReference>
<comment type="caution">
    <text evidence="2">The sequence shown here is derived from an EMBL/GenBank/DDBJ whole genome shotgun (WGS) entry which is preliminary data.</text>
</comment>
<evidence type="ECO:0000259" key="1">
    <source>
        <dbReference type="Pfam" id="PF03572"/>
    </source>
</evidence>
<dbReference type="SUPFAM" id="SSF52096">
    <property type="entry name" value="ClpP/crotonase"/>
    <property type="match status" value="1"/>
</dbReference>
<dbReference type="RefSeq" id="WP_320554990.1">
    <property type="nucleotide sequence ID" value="NZ_JAXDAE010000003.1"/>
</dbReference>
<accession>A0ABU5EPD3</accession>
<dbReference type="Pfam" id="PF03572">
    <property type="entry name" value="Peptidase_S41"/>
    <property type="match status" value="1"/>
</dbReference>